<accession>A0A6N7VCM6</accession>
<dbReference type="RefSeq" id="WP_154555274.1">
    <property type="nucleotide sequence ID" value="NZ_JAQXZU010000051.1"/>
</dbReference>
<dbReference type="SUPFAM" id="SSF54211">
    <property type="entry name" value="Ribosomal protein S5 domain 2-like"/>
    <property type="match status" value="1"/>
</dbReference>
<dbReference type="Gene3D" id="3.30.230.10">
    <property type="match status" value="1"/>
</dbReference>
<dbReference type="InterPro" id="IPR014721">
    <property type="entry name" value="Ribsml_uS5_D2-typ_fold_subgr"/>
</dbReference>
<evidence type="ECO:0000259" key="5">
    <source>
        <dbReference type="SMART" id="SM00853"/>
    </source>
</evidence>
<evidence type="ECO:0000256" key="2">
    <source>
        <dbReference type="ARBA" id="ARBA00022763"/>
    </source>
</evidence>
<dbReference type="CDD" id="cd16926">
    <property type="entry name" value="HATPase_MutL-MLH-PMS-like"/>
    <property type="match status" value="1"/>
</dbReference>
<dbReference type="AlphaFoldDB" id="A0A6N7VCM6"/>
<dbReference type="GO" id="GO:0030983">
    <property type="term" value="F:mismatched DNA binding"/>
    <property type="evidence" value="ECO:0007669"/>
    <property type="project" value="InterPro"/>
</dbReference>
<keyword evidence="8" id="KW-1185">Reference proteome</keyword>
<evidence type="ECO:0000256" key="1">
    <source>
        <dbReference type="ARBA" id="ARBA00006082"/>
    </source>
</evidence>
<gene>
    <name evidence="4 7" type="primary">mutL</name>
    <name evidence="7" type="ORF">FYJ55_01090</name>
</gene>
<keyword evidence="7" id="KW-0378">Hydrolase</keyword>
<dbReference type="GO" id="GO:0006298">
    <property type="term" value="P:mismatch repair"/>
    <property type="evidence" value="ECO:0007669"/>
    <property type="project" value="UniProtKB-UniRule"/>
</dbReference>
<dbReference type="InterPro" id="IPR002099">
    <property type="entry name" value="MutL/Mlh/PMS"/>
</dbReference>
<keyword evidence="3 4" id="KW-0234">DNA repair</keyword>
<dbReference type="SMART" id="SM00853">
    <property type="entry name" value="MutL_C"/>
    <property type="match status" value="1"/>
</dbReference>
<feature type="domain" description="DNA mismatch repair protein S5" evidence="6">
    <location>
        <begin position="207"/>
        <end position="325"/>
    </location>
</feature>
<dbReference type="InterPro" id="IPR013507">
    <property type="entry name" value="DNA_mismatch_S5_2-like"/>
</dbReference>
<comment type="similarity">
    <text evidence="1 4">Belongs to the DNA mismatch repair MutL/HexB family.</text>
</comment>
<keyword evidence="2 4" id="KW-0227">DNA damage</keyword>
<evidence type="ECO:0000256" key="3">
    <source>
        <dbReference type="ARBA" id="ARBA00023204"/>
    </source>
</evidence>
<dbReference type="Pfam" id="PF08676">
    <property type="entry name" value="MutL_C"/>
    <property type="match status" value="1"/>
</dbReference>
<dbReference type="GO" id="GO:0032300">
    <property type="term" value="C:mismatch repair complex"/>
    <property type="evidence" value="ECO:0007669"/>
    <property type="project" value="InterPro"/>
</dbReference>
<dbReference type="InterPro" id="IPR042120">
    <property type="entry name" value="MutL_C_dimsub"/>
</dbReference>
<dbReference type="HAMAP" id="MF_00149">
    <property type="entry name" value="DNA_mis_repair"/>
    <property type="match status" value="1"/>
</dbReference>
<dbReference type="CDD" id="cd00782">
    <property type="entry name" value="MutL_Trans"/>
    <property type="match status" value="1"/>
</dbReference>
<comment type="function">
    <text evidence="4">This protein is involved in the repair of mismatches in DNA. It is required for dam-dependent methyl-directed DNA mismatch repair. May act as a 'molecular matchmaker', a protein that promotes the formation of a stable complex between two or more DNA-binding proteins in an ATP-dependent manner without itself being part of a final effector complex.</text>
</comment>
<dbReference type="Proteomes" id="UP000434241">
    <property type="component" value="Unassembled WGS sequence"/>
</dbReference>
<dbReference type="InterPro" id="IPR014790">
    <property type="entry name" value="MutL_C"/>
</dbReference>
<dbReference type="InterPro" id="IPR014762">
    <property type="entry name" value="DNA_mismatch_repair_CS"/>
</dbReference>
<dbReference type="GO" id="GO:0140664">
    <property type="term" value="F:ATP-dependent DNA damage sensor activity"/>
    <property type="evidence" value="ECO:0007669"/>
    <property type="project" value="InterPro"/>
</dbReference>
<evidence type="ECO:0000256" key="4">
    <source>
        <dbReference type="HAMAP-Rule" id="MF_00149"/>
    </source>
</evidence>
<comment type="caution">
    <text evidence="7">The sequence shown here is derived from an EMBL/GenBank/DDBJ whole genome shotgun (WGS) entry which is preliminary data.</text>
</comment>
<protein>
    <recommendedName>
        <fullName evidence="4">DNA mismatch repair protein MutL</fullName>
    </recommendedName>
</protein>
<evidence type="ECO:0000313" key="8">
    <source>
        <dbReference type="Proteomes" id="UP000434241"/>
    </source>
</evidence>
<dbReference type="InterPro" id="IPR020568">
    <property type="entry name" value="Ribosomal_Su5_D2-typ_SF"/>
</dbReference>
<dbReference type="SMART" id="SM01340">
    <property type="entry name" value="DNA_mis_repair"/>
    <property type="match status" value="1"/>
</dbReference>
<sequence>MAKIHVLSEHLTNMIAAGEVVERPAGIVKECVENSIDAGATVIEVEVYQGGIERIVITDDGCGMDHEDAHLAFMRHATSKMHSEEELFNIQTMGFRGEALPSIASVAQVELQTSNGEEGTLLRYNYGSLDVDETCNCPRGTKLDVSGLFVKTPARFKHLKSISYEFSVIADLMNKMALSHPQIRFQLSHEGRVVFQTSGNGNIQEILYQMYGKEVAQNAIPFEGNNEDFHIHGYAIQPKINRATKYFMFLTLNTRLIRSVAIQKAILDAYSDYMPPNRFPIVVLQMDSDTQLVDVNVHPNKWEVRLSKQGEMLDLIKTTIQDALNASLKTVAVSKTEKKSVAFEQPEIQYSYPVKQQPKENKSIEQSFKNYNPVVIKEKKEQIQIYEEKPAPEIKIQEEPISYPIPKEDKNDKGPEFFLHLQVLAQLHDSYILCSNEEGLVIVDQHAAQERYHYEQLNEKLLVQCTNKQPLMVPIQLDVSSNVLAQYMTINEKTAFFGIEFEPFGTDQLILREIPLWFHDVDQKQFLQDLLDYFVENQDVDMAKLRKHMIATMACHSSIRFNRPLSMQEMEQVILDLQKCKQPYHCPHGRPTVIMMSDGELRKEFERG</sequence>
<dbReference type="GO" id="GO:0016887">
    <property type="term" value="F:ATP hydrolysis activity"/>
    <property type="evidence" value="ECO:0007669"/>
    <property type="project" value="InterPro"/>
</dbReference>
<reference evidence="7 8" key="1">
    <citation type="submission" date="2019-08" db="EMBL/GenBank/DDBJ databases">
        <title>In-depth cultivation of the pig gut microbiome towards novel bacterial diversity and tailored functional studies.</title>
        <authorList>
            <person name="Wylensek D."/>
            <person name="Hitch T.C.A."/>
            <person name="Clavel T."/>
        </authorList>
    </citation>
    <scope>NUCLEOTIDE SEQUENCE [LARGE SCALE GENOMIC DNA]</scope>
    <source>
        <strain evidence="7 8">LKV-472-APC-3</strain>
    </source>
</reference>
<dbReference type="FunFam" id="3.30.565.10:FF:000003">
    <property type="entry name" value="DNA mismatch repair endonuclease MutL"/>
    <property type="match status" value="1"/>
</dbReference>
<dbReference type="InterPro" id="IPR020667">
    <property type="entry name" value="DNA_mismatch_repair_MutL"/>
</dbReference>
<feature type="domain" description="MutL C-terminal dimerisation" evidence="5">
    <location>
        <begin position="423"/>
        <end position="565"/>
    </location>
</feature>
<keyword evidence="7" id="KW-0540">Nuclease</keyword>
<dbReference type="EMBL" id="VUMR01000003">
    <property type="protein sequence ID" value="MSS55541.1"/>
    <property type="molecule type" value="Genomic_DNA"/>
</dbReference>
<keyword evidence="7" id="KW-0255">Endonuclease</keyword>
<dbReference type="InterPro" id="IPR036890">
    <property type="entry name" value="HATPase_C_sf"/>
</dbReference>
<dbReference type="SUPFAM" id="SSF118116">
    <property type="entry name" value="DNA mismatch repair protein MutL"/>
    <property type="match status" value="1"/>
</dbReference>
<dbReference type="PROSITE" id="PS00058">
    <property type="entry name" value="DNA_MISMATCH_REPAIR_1"/>
    <property type="match status" value="1"/>
</dbReference>
<dbReference type="GO" id="GO:0005524">
    <property type="term" value="F:ATP binding"/>
    <property type="evidence" value="ECO:0007669"/>
    <property type="project" value="InterPro"/>
</dbReference>
<evidence type="ECO:0000259" key="6">
    <source>
        <dbReference type="SMART" id="SM01340"/>
    </source>
</evidence>
<dbReference type="PANTHER" id="PTHR10073:SF12">
    <property type="entry name" value="DNA MISMATCH REPAIR PROTEIN MLH1"/>
    <property type="match status" value="1"/>
</dbReference>
<dbReference type="PANTHER" id="PTHR10073">
    <property type="entry name" value="DNA MISMATCH REPAIR PROTEIN MLH, PMS, MUTL"/>
    <property type="match status" value="1"/>
</dbReference>
<dbReference type="Pfam" id="PF13589">
    <property type="entry name" value="HATPase_c_3"/>
    <property type="match status" value="1"/>
</dbReference>
<dbReference type="SUPFAM" id="SSF55874">
    <property type="entry name" value="ATPase domain of HSP90 chaperone/DNA topoisomerase II/histidine kinase"/>
    <property type="match status" value="1"/>
</dbReference>
<dbReference type="InterPro" id="IPR042121">
    <property type="entry name" value="MutL_C_regsub"/>
</dbReference>
<name>A0A6N7VCM6_9FIRM</name>
<proteinExistence type="inferred from homology"/>
<dbReference type="Gene3D" id="3.30.565.10">
    <property type="entry name" value="Histidine kinase-like ATPase, C-terminal domain"/>
    <property type="match status" value="1"/>
</dbReference>
<dbReference type="Pfam" id="PF01119">
    <property type="entry name" value="DNA_mis_repair"/>
    <property type="match status" value="1"/>
</dbReference>
<evidence type="ECO:0000313" key="7">
    <source>
        <dbReference type="EMBL" id="MSS55541.1"/>
    </source>
</evidence>
<organism evidence="7 8">
    <name type="scientific">Holdemanella porci</name>
    <dbReference type="NCBI Taxonomy" id="2652276"/>
    <lineage>
        <taxon>Bacteria</taxon>
        <taxon>Bacillati</taxon>
        <taxon>Bacillota</taxon>
        <taxon>Erysipelotrichia</taxon>
        <taxon>Erysipelotrichales</taxon>
        <taxon>Erysipelotrichaceae</taxon>
        <taxon>Holdemanella</taxon>
    </lineage>
</organism>
<dbReference type="Gene3D" id="3.30.1540.20">
    <property type="entry name" value="MutL, C-terminal domain, dimerisation subdomain"/>
    <property type="match status" value="1"/>
</dbReference>
<dbReference type="GO" id="GO:0004519">
    <property type="term" value="F:endonuclease activity"/>
    <property type="evidence" value="ECO:0007669"/>
    <property type="project" value="UniProtKB-KW"/>
</dbReference>
<dbReference type="Gene3D" id="3.30.1370.100">
    <property type="entry name" value="MutL, C-terminal domain, regulatory subdomain"/>
    <property type="match status" value="1"/>
</dbReference>
<dbReference type="InterPro" id="IPR037198">
    <property type="entry name" value="MutL_C_sf"/>
</dbReference>
<dbReference type="NCBIfam" id="TIGR00585">
    <property type="entry name" value="mutl"/>
    <property type="match status" value="1"/>
</dbReference>
<dbReference type="GeneID" id="93157899"/>
<dbReference type="InterPro" id="IPR038973">
    <property type="entry name" value="MutL/Mlh/Pms-like"/>
</dbReference>